<evidence type="ECO:0008006" key="3">
    <source>
        <dbReference type="Google" id="ProtNLM"/>
    </source>
</evidence>
<dbReference type="EMBL" id="LJRC01000297">
    <property type="protein sequence ID" value="KPY29800.1"/>
    <property type="molecule type" value="Genomic_DNA"/>
</dbReference>
<proteinExistence type="predicted"/>
<evidence type="ECO:0000313" key="2">
    <source>
        <dbReference type="Proteomes" id="UP000050562"/>
    </source>
</evidence>
<comment type="caution">
    <text evidence="1">The sequence shown here is derived from an EMBL/GenBank/DDBJ whole genome shotgun (WGS) entry which is preliminary data.</text>
</comment>
<dbReference type="RefSeq" id="WP_057411148.1">
    <property type="nucleotide sequence ID" value="NZ_LJRC01000297.1"/>
</dbReference>
<dbReference type="PATRIC" id="fig|251707.3.peg.1758"/>
<accession>A0A0N8SIJ9</accession>
<evidence type="ECO:0000313" key="1">
    <source>
        <dbReference type="EMBL" id="KPY29800.1"/>
    </source>
</evidence>
<dbReference type="AlphaFoldDB" id="A0A0N8SIJ9"/>
<dbReference type="Proteomes" id="UP000050562">
    <property type="component" value="Unassembled WGS sequence"/>
</dbReference>
<gene>
    <name evidence="1" type="ORF">ALO52_01362</name>
</gene>
<sequence>MLSSNEWQQKHEQFLAESQALLYKSEECLSHLELIGGDEDAINCLLASLLALTDKADDASVQCVADFTRRLRCLLDDADAANGLSQETLATVKRCLTLISWQLELLDPNTGELIMDNEEQQELLGRLAALSACSDNAVDAARE</sequence>
<reference evidence="1 2" key="1">
    <citation type="submission" date="2015-09" db="EMBL/GenBank/DDBJ databases">
        <title>Genome announcement of multiple Pseudomonas syringae strains.</title>
        <authorList>
            <person name="Thakur S."/>
            <person name="Wang P.W."/>
            <person name="Gong Y."/>
            <person name="Weir B.S."/>
            <person name="Guttman D.S."/>
        </authorList>
    </citation>
    <scope>NUCLEOTIDE SEQUENCE [LARGE SCALE GENOMIC DNA]</scope>
    <source>
        <strain evidence="1 2">ICMP3956</strain>
    </source>
</reference>
<name>A0A0N8SIJ9_9PSED</name>
<organism evidence="1 2">
    <name type="scientific">Pseudomonas syringae pv. primulae</name>
    <dbReference type="NCBI Taxonomy" id="251707"/>
    <lineage>
        <taxon>Bacteria</taxon>
        <taxon>Pseudomonadati</taxon>
        <taxon>Pseudomonadota</taxon>
        <taxon>Gammaproteobacteria</taxon>
        <taxon>Pseudomonadales</taxon>
        <taxon>Pseudomonadaceae</taxon>
        <taxon>Pseudomonas</taxon>
    </lineage>
</organism>
<protein>
    <recommendedName>
        <fullName evidence="3">CheA signal transduction histidine kinase</fullName>
    </recommendedName>
</protein>